<evidence type="ECO:0000259" key="8">
    <source>
        <dbReference type="PROSITE" id="PS50893"/>
    </source>
</evidence>
<dbReference type="GO" id="GO:0016887">
    <property type="term" value="F:ATP hydrolysis activity"/>
    <property type="evidence" value="ECO:0007669"/>
    <property type="project" value="InterPro"/>
</dbReference>
<dbReference type="RefSeq" id="WP_202056243.1">
    <property type="nucleotide sequence ID" value="NZ_JAEQMY010000004.1"/>
</dbReference>
<keyword evidence="5" id="KW-0547">Nucleotide-binding</keyword>
<keyword evidence="6 9" id="KW-0067">ATP-binding</keyword>
<evidence type="ECO:0000256" key="7">
    <source>
        <dbReference type="ARBA" id="ARBA00023136"/>
    </source>
</evidence>
<dbReference type="InterPro" id="IPR047641">
    <property type="entry name" value="ABC_transpr_MalK/UgpC-like"/>
</dbReference>
<evidence type="ECO:0000256" key="5">
    <source>
        <dbReference type="ARBA" id="ARBA00022741"/>
    </source>
</evidence>
<dbReference type="EMBL" id="JAEQMY010000004">
    <property type="protein sequence ID" value="MBL0403222.1"/>
    <property type="molecule type" value="Genomic_DNA"/>
</dbReference>
<gene>
    <name evidence="9" type="ORF">JKG68_04525</name>
</gene>
<evidence type="ECO:0000313" key="9">
    <source>
        <dbReference type="EMBL" id="MBL0403222.1"/>
    </source>
</evidence>
<evidence type="ECO:0000256" key="2">
    <source>
        <dbReference type="ARBA" id="ARBA00005417"/>
    </source>
</evidence>
<dbReference type="InterPro" id="IPR012340">
    <property type="entry name" value="NA-bd_OB-fold"/>
</dbReference>
<dbReference type="Gene3D" id="3.40.50.300">
    <property type="entry name" value="P-loop containing nucleotide triphosphate hydrolases"/>
    <property type="match status" value="1"/>
</dbReference>
<dbReference type="Gene3D" id="2.40.50.140">
    <property type="entry name" value="Nucleic acid-binding proteins"/>
    <property type="match status" value="1"/>
</dbReference>
<comment type="subcellular location">
    <subcellularLocation>
        <location evidence="1">Cell inner membrane</location>
        <topology evidence="1">Peripheral membrane protein</topology>
    </subcellularLocation>
</comment>
<dbReference type="Pfam" id="PF17912">
    <property type="entry name" value="OB_MalK"/>
    <property type="match status" value="1"/>
</dbReference>
<reference evidence="9" key="1">
    <citation type="submission" date="2021-01" db="EMBL/GenBank/DDBJ databases">
        <title>Microvirga sp.</title>
        <authorList>
            <person name="Kim M.K."/>
        </authorList>
    </citation>
    <scope>NUCLEOTIDE SEQUENCE</scope>
    <source>
        <strain evidence="9">5420S-16</strain>
    </source>
</reference>
<keyword evidence="10" id="KW-1185">Reference proteome</keyword>
<dbReference type="Pfam" id="PF00005">
    <property type="entry name" value="ABC_tran"/>
    <property type="match status" value="1"/>
</dbReference>
<dbReference type="AlphaFoldDB" id="A0A936Z778"/>
<comment type="similarity">
    <text evidence="2">Belongs to the ABC transporter superfamily.</text>
</comment>
<accession>A0A936Z778</accession>
<dbReference type="PANTHER" id="PTHR43875:SF14">
    <property type="entry name" value="ABC TRANSPORTER ATP-BINDING PROTEIN"/>
    <property type="match status" value="1"/>
</dbReference>
<dbReference type="FunFam" id="3.40.50.300:FF:000042">
    <property type="entry name" value="Maltose/maltodextrin ABC transporter, ATP-binding protein"/>
    <property type="match status" value="1"/>
</dbReference>
<protein>
    <submittedName>
        <fullName evidence="9">ABC transporter ATP-binding protein</fullName>
    </submittedName>
</protein>
<organism evidence="9 10">
    <name type="scientific">Microvirga aerilata</name>
    <dbReference type="NCBI Taxonomy" id="670292"/>
    <lineage>
        <taxon>Bacteria</taxon>
        <taxon>Pseudomonadati</taxon>
        <taxon>Pseudomonadota</taxon>
        <taxon>Alphaproteobacteria</taxon>
        <taxon>Hyphomicrobiales</taxon>
        <taxon>Methylobacteriaceae</taxon>
        <taxon>Microvirga</taxon>
    </lineage>
</organism>
<dbReference type="InterPro" id="IPR003593">
    <property type="entry name" value="AAA+_ATPase"/>
</dbReference>
<dbReference type="Gene3D" id="2.40.50.100">
    <property type="match status" value="1"/>
</dbReference>
<dbReference type="InterPro" id="IPR040582">
    <property type="entry name" value="OB_MalK-like"/>
</dbReference>
<dbReference type="CDD" id="cd03259">
    <property type="entry name" value="ABC_Carb_Solutes_like"/>
    <property type="match status" value="1"/>
</dbReference>
<evidence type="ECO:0000313" key="10">
    <source>
        <dbReference type="Proteomes" id="UP000605848"/>
    </source>
</evidence>
<evidence type="ECO:0000256" key="6">
    <source>
        <dbReference type="ARBA" id="ARBA00022840"/>
    </source>
</evidence>
<dbReference type="InterPro" id="IPR027417">
    <property type="entry name" value="P-loop_NTPase"/>
</dbReference>
<dbReference type="SUPFAM" id="SSF50331">
    <property type="entry name" value="MOP-like"/>
    <property type="match status" value="1"/>
</dbReference>
<dbReference type="PROSITE" id="PS50893">
    <property type="entry name" value="ABC_TRANSPORTER_2"/>
    <property type="match status" value="1"/>
</dbReference>
<evidence type="ECO:0000256" key="4">
    <source>
        <dbReference type="ARBA" id="ARBA00022475"/>
    </source>
</evidence>
<dbReference type="SMART" id="SM00382">
    <property type="entry name" value="AAA"/>
    <property type="match status" value="1"/>
</dbReference>
<keyword evidence="4" id="KW-1003">Cell membrane</keyword>
<dbReference type="PANTHER" id="PTHR43875">
    <property type="entry name" value="MALTODEXTRIN IMPORT ATP-BINDING PROTEIN MSMX"/>
    <property type="match status" value="1"/>
</dbReference>
<evidence type="ECO:0000256" key="3">
    <source>
        <dbReference type="ARBA" id="ARBA00022448"/>
    </source>
</evidence>
<dbReference type="Proteomes" id="UP000605848">
    <property type="component" value="Unassembled WGS sequence"/>
</dbReference>
<keyword evidence="7" id="KW-0472">Membrane</keyword>
<name>A0A936Z778_9HYPH</name>
<dbReference type="GO" id="GO:0005524">
    <property type="term" value="F:ATP binding"/>
    <property type="evidence" value="ECO:0007669"/>
    <property type="project" value="UniProtKB-KW"/>
</dbReference>
<dbReference type="InterPro" id="IPR008995">
    <property type="entry name" value="Mo/tungstate-bd_C_term_dom"/>
</dbReference>
<keyword evidence="3" id="KW-0813">Transport</keyword>
<evidence type="ECO:0000256" key="1">
    <source>
        <dbReference type="ARBA" id="ARBA00004417"/>
    </source>
</evidence>
<dbReference type="InterPro" id="IPR003439">
    <property type="entry name" value="ABC_transporter-like_ATP-bd"/>
</dbReference>
<dbReference type="GO" id="GO:0015408">
    <property type="term" value="F:ABC-type ferric iron transporter activity"/>
    <property type="evidence" value="ECO:0007669"/>
    <property type="project" value="InterPro"/>
</dbReference>
<dbReference type="InterPro" id="IPR015853">
    <property type="entry name" value="ABC_transpr_FbpC"/>
</dbReference>
<dbReference type="SUPFAM" id="SSF52540">
    <property type="entry name" value="P-loop containing nucleoside triphosphate hydrolases"/>
    <property type="match status" value="1"/>
</dbReference>
<comment type="caution">
    <text evidence="9">The sequence shown here is derived from an EMBL/GenBank/DDBJ whole genome shotgun (WGS) entry which is preliminary data.</text>
</comment>
<dbReference type="GO" id="GO:0055052">
    <property type="term" value="C:ATP-binding cassette (ABC) transporter complex, substrate-binding subunit-containing"/>
    <property type="evidence" value="ECO:0007669"/>
    <property type="project" value="TreeGrafter"/>
</dbReference>
<sequence>MARITLDHLAHAYRSDPRRPEDYALKEVNHVWSQGGAYALLGPSGCGKTTLLNIISGLVRPTRGRVLFDEVDVTDLPTEARNIAQVFQFPVVYDTMTVRENLAFPLKNRRVAGETTARRVEEIARLLDLTRVLDRRASNLTADMKQKISLGRGLVRPDVAAILFDEPLTVIDPHLKWQLRSTLKEIHHALDITMIYVTHDQTEALTFADKVVVMHDGAVVQTGTPEELFERPAHTFVGHFIGSPGMNILPCRVEGTTAFVGSTTISLQRAYRTLSDSDRVELGIRPEFVRLQPKGAGLPVQVRRIDDIGRARIARVEMNGRPLAASVPDGIFIDGDEAALAIDPRHVHIYADGHLVPGEATGGHGA</sequence>
<proteinExistence type="inferred from homology"/>
<feature type="domain" description="ABC transporter" evidence="8">
    <location>
        <begin position="4"/>
        <end position="241"/>
    </location>
</feature>